<evidence type="ECO:0000313" key="4">
    <source>
        <dbReference type="Proteomes" id="UP000290848"/>
    </source>
</evidence>
<dbReference type="Pfam" id="PF13472">
    <property type="entry name" value="Lipase_GDSL_2"/>
    <property type="match status" value="1"/>
</dbReference>
<feature type="domain" description="SGNH hydrolase-type esterase" evidence="2">
    <location>
        <begin position="56"/>
        <end position="214"/>
    </location>
</feature>
<keyword evidence="1" id="KW-0732">Signal</keyword>
<dbReference type="Gene3D" id="3.40.50.1110">
    <property type="entry name" value="SGNH hydrolase"/>
    <property type="match status" value="1"/>
</dbReference>
<dbReference type="InterPro" id="IPR051532">
    <property type="entry name" value="Ester_Hydrolysis_Enzymes"/>
</dbReference>
<feature type="chain" id="PRO_5020461464" description="SGNH hydrolase-type esterase domain-containing protein" evidence="1">
    <location>
        <begin position="21"/>
        <end position="229"/>
    </location>
</feature>
<dbReference type="PANTHER" id="PTHR30383">
    <property type="entry name" value="THIOESTERASE 1/PROTEASE 1/LYSOPHOSPHOLIPASE L1"/>
    <property type="match status" value="1"/>
</dbReference>
<evidence type="ECO:0000256" key="1">
    <source>
        <dbReference type="SAM" id="SignalP"/>
    </source>
</evidence>
<dbReference type="InterPro" id="IPR036514">
    <property type="entry name" value="SGNH_hydro_sf"/>
</dbReference>
<reference evidence="3 4" key="1">
    <citation type="submission" date="2018-12" db="EMBL/GenBank/DDBJ databases">
        <title>The Draft Genome Sequence of the Soil Bacterium Pedobacter tournemirensis R1.</title>
        <authorList>
            <person name="He J."/>
        </authorList>
    </citation>
    <scope>NUCLEOTIDE SEQUENCE [LARGE SCALE GENOMIC DNA]</scope>
    <source>
        <strain evidence="3 4">R1</strain>
    </source>
</reference>
<comment type="caution">
    <text evidence="3">The sequence shown here is derived from an EMBL/GenBank/DDBJ whole genome shotgun (WGS) entry which is preliminary data.</text>
</comment>
<organism evidence="3 4">
    <name type="scientific">Arcticibacter tournemirensis</name>
    <dbReference type="NCBI Taxonomy" id="699437"/>
    <lineage>
        <taxon>Bacteria</taxon>
        <taxon>Pseudomonadati</taxon>
        <taxon>Bacteroidota</taxon>
        <taxon>Sphingobacteriia</taxon>
        <taxon>Sphingobacteriales</taxon>
        <taxon>Sphingobacteriaceae</taxon>
        <taxon>Arcticibacter</taxon>
    </lineage>
</organism>
<proteinExistence type="predicted"/>
<gene>
    <name evidence="3" type="ORF">EKH83_02000</name>
</gene>
<dbReference type="InterPro" id="IPR013830">
    <property type="entry name" value="SGNH_hydro"/>
</dbReference>
<dbReference type="Proteomes" id="UP000290848">
    <property type="component" value="Unassembled WGS sequence"/>
</dbReference>
<feature type="signal peptide" evidence="1">
    <location>
        <begin position="1"/>
        <end position="20"/>
    </location>
</feature>
<protein>
    <recommendedName>
        <fullName evidence="2">SGNH hydrolase-type esterase domain-containing protein</fullName>
    </recommendedName>
</protein>
<dbReference type="SUPFAM" id="SSF52266">
    <property type="entry name" value="SGNH hydrolase"/>
    <property type="match status" value="1"/>
</dbReference>
<dbReference type="GO" id="GO:0004622">
    <property type="term" value="F:phosphatidylcholine lysophospholipase activity"/>
    <property type="evidence" value="ECO:0007669"/>
    <property type="project" value="TreeGrafter"/>
</dbReference>
<accession>A0A4Q0MG62</accession>
<name>A0A4Q0MG62_9SPHI</name>
<dbReference type="AlphaFoldDB" id="A0A4Q0MG62"/>
<dbReference type="PANTHER" id="PTHR30383:SF5">
    <property type="entry name" value="SGNH HYDROLASE-TYPE ESTERASE DOMAIN-CONTAINING PROTEIN"/>
    <property type="match status" value="1"/>
</dbReference>
<sequence length="229" mass="26154">MRNIVIIAILYFVSSEMACAQADSVGAYDSLYHNYLYDQRKAYFEGLPKEYDGIIFLGNSITHWGDWAELLKTPKAKNRGIAGDISFGILNRLDEVVAEKPSKIFIMIGVNDIGRKIPLSVTLANYRKIIRRLRIALPHTQVFMQSVLPINEKLINRTYYTGTNLEISKMNIALRKLALDNKITYIDLYSQFADKGEMPANYTYDGIHLTASAYILWTNFLKKKGYCCN</sequence>
<evidence type="ECO:0000259" key="2">
    <source>
        <dbReference type="Pfam" id="PF13472"/>
    </source>
</evidence>
<dbReference type="EMBL" id="RXOC01000001">
    <property type="protein sequence ID" value="RXF72517.1"/>
    <property type="molecule type" value="Genomic_DNA"/>
</dbReference>
<evidence type="ECO:0000313" key="3">
    <source>
        <dbReference type="EMBL" id="RXF72517.1"/>
    </source>
</evidence>